<evidence type="ECO:0000256" key="1">
    <source>
        <dbReference type="SAM" id="MobiDB-lite"/>
    </source>
</evidence>
<dbReference type="HOGENOM" id="CLU_2171912_0_0_1"/>
<feature type="region of interest" description="Disordered" evidence="1">
    <location>
        <begin position="1"/>
        <end position="20"/>
    </location>
</feature>
<protein>
    <submittedName>
        <fullName evidence="2">Uncharacterized protein</fullName>
    </submittedName>
</protein>
<evidence type="ECO:0000313" key="2">
    <source>
        <dbReference type="EMBL" id="KGO74941.1"/>
    </source>
</evidence>
<sequence>MDSENSAVTPPPGWTMDSDELDYEGEWATPDTWGYKLATTYKLGKCTPIMCDPQGGEVIFEAGGKFYEICQMNGELFQITFPETLGEIVAVMKGERRRKTLQMKRLA</sequence>
<dbReference type="PhylomeDB" id="A0A0A2L6Z0"/>
<dbReference type="EMBL" id="JQGA01000558">
    <property type="protein sequence ID" value="KGO74941.1"/>
    <property type="molecule type" value="Genomic_DNA"/>
</dbReference>
<dbReference type="AlphaFoldDB" id="A0A0A2L6Z0"/>
<dbReference type="OrthoDB" id="5350472at2759"/>
<gene>
    <name evidence="2" type="ORF">PITC_031790</name>
</gene>
<dbReference type="Proteomes" id="UP000030104">
    <property type="component" value="Unassembled WGS sequence"/>
</dbReference>
<accession>A0A0A2L6Z0</accession>
<name>A0A0A2L6Z0_PENIT</name>
<proteinExistence type="predicted"/>
<evidence type="ECO:0000313" key="3">
    <source>
        <dbReference type="Proteomes" id="UP000030104"/>
    </source>
</evidence>
<keyword evidence="3" id="KW-1185">Reference proteome</keyword>
<comment type="caution">
    <text evidence="2">The sequence shown here is derived from an EMBL/GenBank/DDBJ whole genome shotgun (WGS) entry which is preliminary data.</text>
</comment>
<organism evidence="2 3">
    <name type="scientific">Penicillium italicum</name>
    <name type="common">Blue mold</name>
    <dbReference type="NCBI Taxonomy" id="40296"/>
    <lineage>
        <taxon>Eukaryota</taxon>
        <taxon>Fungi</taxon>
        <taxon>Dikarya</taxon>
        <taxon>Ascomycota</taxon>
        <taxon>Pezizomycotina</taxon>
        <taxon>Eurotiomycetes</taxon>
        <taxon>Eurotiomycetidae</taxon>
        <taxon>Eurotiales</taxon>
        <taxon>Aspergillaceae</taxon>
        <taxon>Penicillium</taxon>
    </lineage>
</organism>
<reference evidence="2 3" key="1">
    <citation type="journal article" date="2015" name="Mol. Plant Microbe Interact.">
        <title>Genome, transcriptome, and functional analyses of Penicillium expansum provide new insights into secondary metabolism and pathogenicity.</title>
        <authorList>
            <person name="Ballester A.R."/>
            <person name="Marcet-Houben M."/>
            <person name="Levin E."/>
            <person name="Sela N."/>
            <person name="Selma-Lazaro C."/>
            <person name="Carmona L."/>
            <person name="Wisniewski M."/>
            <person name="Droby S."/>
            <person name="Gonzalez-Candelas L."/>
            <person name="Gabaldon T."/>
        </authorList>
    </citation>
    <scope>NUCLEOTIDE SEQUENCE [LARGE SCALE GENOMIC DNA]</scope>
    <source>
        <strain evidence="2 3">PHI-1</strain>
    </source>
</reference>